<reference evidence="4" key="3">
    <citation type="submission" date="2025-09" db="UniProtKB">
        <authorList>
            <consortium name="Ensembl"/>
        </authorList>
    </citation>
    <scope>IDENTIFICATION</scope>
</reference>
<organism evidence="4 5">
    <name type="scientific">Latimeria chalumnae</name>
    <name type="common">Coelacanth</name>
    <dbReference type="NCBI Taxonomy" id="7897"/>
    <lineage>
        <taxon>Eukaryota</taxon>
        <taxon>Metazoa</taxon>
        <taxon>Chordata</taxon>
        <taxon>Craniata</taxon>
        <taxon>Vertebrata</taxon>
        <taxon>Euteleostomi</taxon>
        <taxon>Coelacanthiformes</taxon>
        <taxon>Coelacanthidae</taxon>
        <taxon>Latimeria</taxon>
    </lineage>
</organism>
<evidence type="ECO:0000256" key="3">
    <source>
        <dbReference type="ARBA" id="ARBA00022490"/>
    </source>
</evidence>
<comment type="subcellular location">
    <subcellularLocation>
        <location evidence="1">Cytoplasm</location>
    </subcellularLocation>
</comment>
<dbReference type="SUPFAM" id="SSF47220">
    <property type="entry name" value="alpha-catenin/vinculin-like"/>
    <property type="match status" value="1"/>
</dbReference>
<dbReference type="eggNOG" id="KOG3681">
    <property type="taxonomic scope" value="Eukaryota"/>
</dbReference>
<dbReference type="Proteomes" id="UP000008672">
    <property type="component" value="Unassembled WGS sequence"/>
</dbReference>
<name>H3ARS9_LATCH</name>
<dbReference type="PANTHER" id="PTHR18914:SF21">
    <property type="entry name" value="CATENIN ALPHA-3"/>
    <property type="match status" value="1"/>
</dbReference>
<dbReference type="PANTHER" id="PTHR18914">
    <property type="entry name" value="ALPHA CATENIN"/>
    <property type="match status" value="1"/>
</dbReference>
<dbReference type="GO" id="GO:0016477">
    <property type="term" value="P:cell migration"/>
    <property type="evidence" value="ECO:0007669"/>
    <property type="project" value="TreeGrafter"/>
</dbReference>
<dbReference type="InParanoid" id="H3ARS9"/>
<dbReference type="GO" id="GO:0098609">
    <property type="term" value="P:cell-cell adhesion"/>
    <property type="evidence" value="ECO:0007669"/>
    <property type="project" value="TreeGrafter"/>
</dbReference>
<dbReference type="AlphaFoldDB" id="H3ARS9"/>
<keyword evidence="5" id="KW-1185">Reference proteome</keyword>
<protein>
    <submittedName>
        <fullName evidence="4">Uncharacterized protein</fullName>
    </submittedName>
</protein>
<evidence type="ECO:0000313" key="4">
    <source>
        <dbReference type="Ensembl" id="ENSLACP00000012350.1"/>
    </source>
</evidence>
<evidence type="ECO:0000256" key="2">
    <source>
        <dbReference type="ARBA" id="ARBA00008376"/>
    </source>
</evidence>
<dbReference type="InterPro" id="IPR006077">
    <property type="entry name" value="Vinculin/catenin"/>
</dbReference>
<accession>H3ARS9</accession>
<keyword evidence="3" id="KW-0963">Cytoplasm</keyword>
<evidence type="ECO:0000313" key="5">
    <source>
        <dbReference type="Proteomes" id="UP000008672"/>
    </source>
</evidence>
<dbReference type="Ensembl" id="ENSLACT00000012443.1">
    <property type="protein sequence ID" value="ENSLACP00000012350.1"/>
    <property type="gene ID" value="ENSLACG00000010874.1"/>
</dbReference>
<dbReference type="GO" id="GO:0008013">
    <property type="term" value="F:beta-catenin binding"/>
    <property type="evidence" value="ECO:0007669"/>
    <property type="project" value="TreeGrafter"/>
</dbReference>
<dbReference type="HOGENOM" id="CLU_197923_0_0_1"/>
<dbReference type="InterPro" id="IPR036723">
    <property type="entry name" value="Alpha-catenin/vinculin-like_sf"/>
</dbReference>
<dbReference type="Bgee" id="ENSLACG00000010874">
    <property type="expression patterns" value="Expressed in muscle tissue and 4 other cell types or tissues"/>
</dbReference>
<sequence>FWQTADTKLRNTAVNFTFKNCKKKKKKKRKELRKAIIDHVSDSFLDTTVPLLVLIEAAKNGKEKEIKEYAAIFREHANKLVEVQSL</sequence>
<comment type="similarity">
    <text evidence="2">Belongs to the vinculin/alpha-catenin family.</text>
</comment>
<reference evidence="4" key="2">
    <citation type="submission" date="2025-08" db="UniProtKB">
        <authorList>
            <consortium name="Ensembl"/>
        </authorList>
    </citation>
    <scope>IDENTIFICATION</scope>
</reference>
<dbReference type="GO" id="GO:0005737">
    <property type="term" value="C:cytoplasm"/>
    <property type="evidence" value="ECO:0007669"/>
    <property type="project" value="UniProtKB-SubCell"/>
</dbReference>
<dbReference type="Pfam" id="PF01044">
    <property type="entry name" value="Vinculin"/>
    <property type="match status" value="1"/>
</dbReference>
<proteinExistence type="inferred from homology"/>
<reference evidence="5" key="1">
    <citation type="submission" date="2011-08" db="EMBL/GenBank/DDBJ databases">
        <title>The draft genome of Latimeria chalumnae.</title>
        <authorList>
            <person name="Di Palma F."/>
            <person name="Alfoldi J."/>
            <person name="Johnson J."/>
            <person name="Berlin A."/>
            <person name="Gnerre S."/>
            <person name="Jaffe D."/>
            <person name="MacCallum I."/>
            <person name="Young S."/>
            <person name="Walker B.J."/>
            <person name="Lander E."/>
            <person name="Lindblad-Toh K."/>
        </authorList>
    </citation>
    <scope>NUCLEOTIDE SEQUENCE [LARGE SCALE GENOMIC DNA]</scope>
    <source>
        <strain evidence="5">Wild caught</strain>
    </source>
</reference>
<dbReference type="EMBL" id="AFYH01139531">
    <property type="status" value="NOT_ANNOTATED_CDS"/>
    <property type="molecule type" value="Genomic_DNA"/>
</dbReference>
<dbReference type="GO" id="GO:0051015">
    <property type="term" value="F:actin filament binding"/>
    <property type="evidence" value="ECO:0007669"/>
    <property type="project" value="InterPro"/>
</dbReference>
<dbReference type="Gene3D" id="1.20.120.810">
    <property type="entry name" value="Vinculin, Vh2 four-helix bundle"/>
    <property type="match status" value="1"/>
</dbReference>
<dbReference type="STRING" id="7897.ENSLACP00000012350"/>
<dbReference type="GO" id="GO:0005912">
    <property type="term" value="C:adherens junction"/>
    <property type="evidence" value="ECO:0007669"/>
    <property type="project" value="TreeGrafter"/>
</dbReference>
<evidence type="ECO:0000256" key="1">
    <source>
        <dbReference type="ARBA" id="ARBA00004496"/>
    </source>
</evidence>
<dbReference type="GeneTree" id="ENSGT01030000234543"/>
<dbReference type="GO" id="GO:0005916">
    <property type="term" value="C:fascia adherens"/>
    <property type="evidence" value="ECO:0007669"/>
    <property type="project" value="TreeGrafter"/>
</dbReference>